<dbReference type="AlphaFoldDB" id="A0A931HD35"/>
<reference evidence="1" key="1">
    <citation type="submission" date="2020-11" db="EMBL/GenBank/DDBJ databases">
        <title>Novosphingobium aureum sp. nov., a marine bacterium isolated from sediment of a salt flat.</title>
        <authorList>
            <person name="Yoo Y."/>
            <person name="Kim J.-J."/>
        </authorList>
    </citation>
    <scope>NUCLEOTIDE SEQUENCE</scope>
    <source>
        <strain evidence="1">YJ-S2-02</strain>
    </source>
</reference>
<keyword evidence="2" id="KW-1185">Reference proteome</keyword>
<gene>
    <name evidence="1" type="ORF">I5E68_12880</name>
</gene>
<organism evidence="1 2">
    <name type="scientific">Novosphingobium aureum</name>
    <dbReference type="NCBI Taxonomy" id="2792964"/>
    <lineage>
        <taxon>Bacteria</taxon>
        <taxon>Pseudomonadati</taxon>
        <taxon>Pseudomonadota</taxon>
        <taxon>Alphaproteobacteria</taxon>
        <taxon>Sphingomonadales</taxon>
        <taxon>Sphingomonadaceae</taxon>
        <taxon>Novosphingobium</taxon>
    </lineage>
</organism>
<proteinExistence type="predicted"/>
<evidence type="ECO:0000313" key="1">
    <source>
        <dbReference type="EMBL" id="MBH0113840.1"/>
    </source>
</evidence>
<dbReference type="EMBL" id="JADZGI010000001">
    <property type="protein sequence ID" value="MBH0113840.1"/>
    <property type="molecule type" value="Genomic_DNA"/>
</dbReference>
<accession>A0A931HD35</accession>
<comment type="caution">
    <text evidence="1">The sequence shown here is derived from an EMBL/GenBank/DDBJ whole genome shotgun (WGS) entry which is preliminary data.</text>
</comment>
<dbReference type="Proteomes" id="UP000617634">
    <property type="component" value="Unassembled WGS sequence"/>
</dbReference>
<sequence>MAAVPPGLSAPLRGRTEFGSHRQLHLTRELASTACALDPPPPRQA</sequence>
<evidence type="ECO:0000313" key="2">
    <source>
        <dbReference type="Proteomes" id="UP000617634"/>
    </source>
</evidence>
<protein>
    <submittedName>
        <fullName evidence="1">Uncharacterized protein</fullName>
    </submittedName>
</protein>
<name>A0A931HD35_9SPHN</name>